<sequence>MTSMEEEMEAFLLEHQAQLVAAQVPQRLWPITYYKLKNEIFDAGNYFFLARDEDGDLHAVVRDDANLAPIQPDADESLFLVDHAWTFTADKAREQLANVLSLLERMENLMHLRTKETANLSTEQRVTAVADRVWRYANTYRLGDVKAEDSVPIWYVMDEVGSAIEHSNTPNVRMAPFYYGPSQCAFSLIWTVGSIEGGDFLSRDYFPEFAADTAMHMALLVGLFYERGNADSLYVKELLDTVDEVKQAYSLECARAKFHAIVNRDSETLPDSATTILSTPLSTIVAESAPLRVYSGKIDC</sequence>
<accession>A0ACC0VIC1</accession>
<proteinExistence type="predicted"/>
<gene>
    <name evidence="1" type="ORF">PsorP6_002758</name>
</gene>
<comment type="caution">
    <text evidence="1">The sequence shown here is derived from an EMBL/GenBank/DDBJ whole genome shotgun (WGS) entry which is preliminary data.</text>
</comment>
<reference evidence="1 2" key="1">
    <citation type="journal article" date="2022" name="bioRxiv">
        <title>The genome of the oomycete Peronosclerospora sorghi, a cosmopolitan pathogen of maize and sorghum, is inflated with dispersed pseudogenes.</title>
        <authorList>
            <person name="Fletcher K."/>
            <person name="Martin F."/>
            <person name="Isakeit T."/>
            <person name="Cavanaugh K."/>
            <person name="Magill C."/>
            <person name="Michelmore R."/>
        </authorList>
    </citation>
    <scope>NUCLEOTIDE SEQUENCE [LARGE SCALE GENOMIC DNA]</scope>
    <source>
        <strain evidence="1">P6</strain>
    </source>
</reference>
<organism evidence="1 2">
    <name type="scientific">Peronosclerospora sorghi</name>
    <dbReference type="NCBI Taxonomy" id="230839"/>
    <lineage>
        <taxon>Eukaryota</taxon>
        <taxon>Sar</taxon>
        <taxon>Stramenopiles</taxon>
        <taxon>Oomycota</taxon>
        <taxon>Peronosporomycetes</taxon>
        <taxon>Peronosporales</taxon>
        <taxon>Peronosporaceae</taxon>
        <taxon>Peronosclerospora</taxon>
    </lineage>
</organism>
<dbReference type="Proteomes" id="UP001163321">
    <property type="component" value="Chromosome 8"/>
</dbReference>
<protein>
    <submittedName>
        <fullName evidence="1">Uncharacterized protein</fullName>
    </submittedName>
</protein>
<name>A0ACC0VIC1_9STRA</name>
<evidence type="ECO:0000313" key="2">
    <source>
        <dbReference type="Proteomes" id="UP001163321"/>
    </source>
</evidence>
<dbReference type="EMBL" id="CM047587">
    <property type="protein sequence ID" value="KAI9906189.1"/>
    <property type="molecule type" value="Genomic_DNA"/>
</dbReference>
<evidence type="ECO:0000313" key="1">
    <source>
        <dbReference type="EMBL" id="KAI9906189.1"/>
    </source>
</evidence>
<keyword evidence="2" id="KW-1185">Reference proteome</keyword>